<evidence type="ECO:0000313" key="3">
    <source>
        <dbReference type="Proteomes" id="UP000027135"/>
    </source>
</evidence>
<gene>
    <name evidence="2" type="ORF">L798_04145</name>
</gene>
<dbReference type="InParanoid" id="A0A067REH1"/>
<name>A0A067REH1_ZOONE</name>
<proteinExistence type="predicted"/>
<keyword evidence="1" id="KW-1133">Transmembrane helix</keyword>
<protein>
    <submittedName>
        <fullName evidence="2">Uncharacterized protein</fullName>
    </submittedName>
</protein>
<sequence length="104" mass="11853">MSSGGSLPSYRDPCCLPSSGHCVALFLLIALMMEVAMTFEMLLNFNQTTWRYNPEDRHLQMSAMKISNPTELYTTATTTTTTTIFTAYRRNNYIISNYKKTGKF</sequence>
<keyword evidence="1" id="KW-0812">Transmembrane</keyword>
<keyword evidence="3" id="KW-1185">Reference proteome</keyword>
<dbReference type="AlphaFoldDB" id="A0A067REH1"/>
<evidence type="ECO:0000256" key="1">
    <source>
        <dbReference type="SAM" id="Phobius"/>
    </source>
</evidence>
<keyword evidence="1" id="KW-0472">Membrane</keyword>
<reference evidence="2 3" key="1">
    <citation type="journal article" date="2014" name="Nat. Commun.">
        <title>Molecular traces of alternative social organization in a termite genome.</title>
        <authorList>
            <person name="Terrapon N."/>
            <person name="Li C."/>
            <person name="Robertson H.M."/>
            <person name="Ji L."/>
            <person name="Meng X."/>
            <person name="Booth W."/>
            <person name="Chen Z."/>
            <person name="Childers C.P."/>
            <person name="Glastad K.M."/>
            <person name="Gokhale K."/>
            <person name="Gowin J."/>
            <person name="Gronenberg W."/>
            <person name="Hermansen R.A."/>
            <person name="Hu H."/>
            <person name="Hunt B.G."/>
            <person name="Huylmans A.K."/>
            <person name="Khalil S.M."/>
            <person name="Mitchell R.D."/>
            <person name="Munoz-Torres M.C."/>
            <person name="Mustard J.A."/>
            <person name="Pan H."/>
            <person name="Reese J.T."/>
            <person name="Scharf M.E."/>
            <person name="Sun F."/>
            <person name="Vogel H."/>
            <person name="Xiao J."/>
            <person name="Yang W."/>
            <person name="Yang Z."/>
            <person name="Yang Z."/>
            <person name="Zhou J."/>
            <person name="Zhu J."/>
            <person name="Brent C.S."/>
            <person name="Elsik C.G."/>
            <person name="Goodisman M.A."/>
            <person name="Liberles D.A."/>
            <person name="Roe R.M."/>
            <person name="Vargo E.L."/>
            <person name="Vilcinskas A."/>
            <person name="Wang J."/>
            <person name="Bornberg-Bauer E."/>
            <person name="Korb J."/>
            <person name="Zhang G."/>
            <person name="Liebig J."/>
        </authorList>
    </citation>
    <scope>NUCLEOTIDE SEQUENCE [LARGE SCALE GENOMIC DNA]</scope>
    <source>
        <tissue evidence="2">Whole organism</tissue>
    </source>
</reference>
<organism evidence="2 3">
    <name type="scientific">Zootermopsis nevadensis</name>
    <name type="common">Dampwood termite</name>
    <dbReference type="NCBI Taxonomy" id="136037"/>
    <lineage>
        <taxon>Eukaryota</taxon>
        <taxon>Metazoa</taxon>
        <taxon>Ecdysozoa</taxon>
        <taxon>Arthropoda</taxon>
        <taxon>Hexapoda</taxon>
        <taxon>Insecta</taxon>
        <taxon>Pterygota</taxon>
        <taxon>Neoptera</taxon>
        <taxon>Polyneoptera</taxon>
        <taxon>Dictyoptera</taxon>
        <taxon>Blattodea</taxon>
        <taxon>Blattoidea</taxon>
        <taxon>Termitoidae</taxon>
        <taxon>Termopsidae</taxon>
        <taxon>Zootermopsis</taxon>
    </lineage>
</organism>
<dbReference type="EMBL" id="KK852555">
    <property type="protein sequence ID" value="KDR21443.1"/>
    <property type="molecule type" value="Genomic_DNA"/>
</dbReference>
<feature type="transmembrane region" description="Helical" evidence="1">
    <location>
        <begin position="23"/>
        <end position="43"/>
    </location>
</feature>
<dbReference type="Proteomes" id="UP000027135">
    <property type="component" value="Unassembled WGS sequence"/>
</dbReference>
<accession>A0A067REH1</accession>
<evidence type="ECO:0000313" key="2">
    <source>
        <dbReference type="EMBL" id="KDR21443.1"/>
    </source>
</evidence>